<accession>A0A6P1W4K4</accession>
<dbReference type="Pfam" id="PF05721">
    <property type="entry name" value="PhyH"/>
    <property type="match status" value="1"/>
</dbReference>
<dbReference type="GO" id="GO:0016706">
    <property type="term" value="F:2-oxoglutarate-dependent dioxygenase activity"/>
    <property type="evidence" value="ECO:0007669"/>
    <property type="project" value="UniProtKB-ARBA"/>
</dbReference>
<evidence type="ECO:0000313" key="3">
    <source>
        <dbReference type="EMBL" id="QHW00364.1"/>
    </source>
</evidence>
<reference evidence="3 4" key="1">
    <citation type="submission" date="2019-11" db="EMBL/GenBank/DDBJ databases">
        <title>Spirosoma endbachense sp. nov., isolated from a natural salt meadow.</title>
        <authorList>
            <person name="Rojas J."/>
            <person name="Ambika Manirajan B."/>
            <person name="Ratering S."/>
            <person name="Suarez C."/>
            <person name="Geissler-Plaum R."/>
            <person name="Schnell S."/>
        </authorList>
    </citation>
    <scope>NUCLEOTIDE SEQUENCE [LARGE SCALE GENOMIC DNA]</scope>
    <source>
        <strain evidence="3 4">I-24</strain>
    </source>
</reference>
<keyword evidence="3" id="KW-0223">Dioxygenase</keyword>
<comment type="similarity">
    <text evidence="1">Belongs to the iron/ascorbate-dependent oxidoreductase family.</text>
</comment>
<dbReference type="AlphaFoldDB" id="A0A6P1W4K4"/>
<evidence type="ECO:0000259" key="2">
    <source>
        <dbReference type="PROSITE" id="PS51471"/>
    </source>
</evidence>
<organism evidence="3 4">
    <name type="scientific">Spirosoma endbachense</name>
    <dbReference type="NCBI Taxonomy" id="2666025"/>
    <lineage>
        <taxon>Bacteria</taxon>
        <taxon>Pseudomonadati</taxon>
        <taxon>Bacteroidota</taxon>
        <taxon>Cytophagia</taxon>
        <taxon>Cytophagales</taxon>
        <taxon>Cytophagaceae</taxon>
        <taxon>Spirosoma</taxon>
    </lineage>
</organism>
<dbReference type="Gene3D" id="2.60.120.620">
    <property type="entry name" value="q2cbj1_9rhob like domain"/>
    <property type="match status" value="1"/>
</dbReference>
<evidence type="ECO:0000256" key="1">
    <source>
        <dbReference type="RuleBase" id="RU003682"/>
    </source>
</evidence>
<dbReference type="SUPFAM" id="SSF51197">
    <property type="entry name" value="Clavaminate synthase-like"/>
    <property type="match status" value="1"/>
</dbReference>
<dbReference type="GO" id="GO:0005506">
    <property type="term" value="F:iron ion binding"/>
    <property type="evidence" value="ECO:0007669"/>
    <property type="project" value="UniProtKB-ARBA"/>
</dbReference>
<dbReference type="Proteomes" id="UP000464577">
    <property type="component" value="Chromosome"/>
</dbReference>
<dbReference type="InterPro" id="IPR005123">
    <property type="entry name" value="Oxoglu/Fe-dep_dioxygenase_dom"/>
</dbReference>
<proteinExistence type="inferred from homology"/>
<evidence type="ECO:0000313" key="4">
    <source>
        <dbReference type="Proteomes" id="UP000464577"/>
    </source>
</evidence>
<keyword evidence="1" id="KW-0408">Iron</keyword>
<dbReference type="KEGG" id="senf:GJR95_37420"/>
<dbReference type="PROSITE" id="PS51471">
    <property type="entry name" value="FE2OG_OXY"/>
    <property type="match status" value="1"/>
</dbReference>
<dbReference type="RefSeq" id="WP_162390755.1">
    <property type="nucleotide sequence ID" value="NZ_CP045997.1"/>
</dbReference>
<name>A0A6P1W4K4_9BACT</name>
<dbReference type="PANTHER" id="PTHR20883:SF51">
    <property type="entry name" value="PHYTANOYL-COA HYDROXYLASE"/>
    <property type="match status" value="1"/>
</dbReference>
<keyword evidence="4" id="KW-1185">Reference proteome</keyword>
<gene>
    <name evidence="3" type="ORF">GJR95_37420</name>
</gene>
<dbReference type="EMBL" id="CP045997">
    <property type="protein sequence ID" value="QHW00364.1"/>
    <property type="molecule type" value="Genomic_DNA"/>
</dbReference>
<protein>
    <submittedName>
        <fullName evidence="3">Phytanoyl-CoA dioxygenase family protein</fullName>
    </submittedName>
</protein>
<sequence>MTNESLTSHQIQQYNQDGYLIVRGFLNADEVEKLYHVAIEDSAISKHAININDSSGKRSKLSLWYKPGVDVYGLLTRSHQLVESVDKLLDRKADGSEDAVCHFHSKLMQKEPRVGGAWEWHQDYGYWYKNEFLLPDQMMSVMVAITDANQENGCLQVIKGSHKMGRVEHGFAGEQVGASQRYVDLALKTMDRVFVELKAGDVLFFHSNILHRSEANLSDKPRWSMISCYNRQSNLGYNESSSSSASITPIEVVPNDALLTWDAAGLLEEGAGFLSKEADVSLK</sequence>
<keyword evidence="1" id="KW-0479">Metal-binding</keyword>
<keyword evidence="1" id="KW-0560">Oxidoreductase</keyword>
<dbReference type="InterPro" id="IPR008775">
    <property type="entry name" value="Phytyl_CoA_dOase-like"/>
</dbReference>
<feature type="domain" description="Fe2OG dioxygenase" evidence="2">
    <location>
        <begin position="102"/>
        <end position="233"/>
    </location>
</feature>
<dbReference type="PANTHER" id="PTHR20883">
    <property type="entry name" value="PHYTANOYL-COA DIOXYGENASE DOMAIN CONTAINING 1"/>
    <property type="match status" value="1"/>
</dbReference>